<dbReference type="Gene3D" id="3.90.1010.10">
    <property type="match status" value="1"/>
</dbReference>
<dbReference type="CDD" id="cd06664">
    <property type="entry name" value="IscU_like"/>
    <property type="match status" value="1"/>
</dbReference>
<dbReference type="InterPro" id="IPR002871">
    <property type="entry name" value="NIF_FeS_clus_asmbl_NifU_N"/>
</dbReference>
<dbReference type="GO" id="GO:0016226">
    <property type="term" value="P:iron-sulfur cluster assembly"/>
    <property type="evidence" value="ECO:0007669"/>
    <property type="project" value="InterPro"/>
</dbReference>
<keyword evidence="3" id="KW-1185">Reference proteome</keyword>
<dbReference type="KEGG" id="str:Sterm_0269"/>
<dbReference type="HOGENOM" id="CLU_079283_4_0_0"/>
<dbReference type="NCBIfam" id="TIGR01994">
    <property type="entry name" value="SUF_scaf_2"/>
    <property type="match status" value="1"/>
</dbReference>
<proteinExistence type="predicted"/>
<feature type="domain" description="NIF system FeS cluster assembly NifU N-terminal" evidence="1">
    <location>
        <begin position="34"/>
        <end position="129"/>
    </location>
</feature>
<protein>
    <submittedName>
        <fullName evidence="2">SUF system FeS assembly protein, NifU family</fullName>
    </submittedName>
</protein>
<evidence type="ECO:0000259" key="1">
    <source>
        <dbReference type="Pfam" id="PF01592"/>
    </source>
</evidence>
<name>D1AKY8_SEBTE</name>
<reference evidence="3" key="1">
    <citation type="submission" date="2009-09" db="EMBL/GenBank/DDBJ databases">
        <title>The complete chromosome of Sebaldella termitidis ATCC 33386.</title>
        <authorList>
            <consortium name="US DOE Joint Genome Institute (JGI-PGF)"/>
            <person name="Lucas S."/>
            <person name="Copeland A."/>
            <person name="Lapidus A."/>
            <person name="Glavina del Rio T."/>
            <person name="Dalin E."/>
            <person name="Tice H."/>
            <person name="Bruce D."/>
            <person name="Goodwin L."/>
            <person name="Pitluck S."/>
            <person name="Kyrpides N."/>
            <person name="Mavromatis K."/>
            <person name="Ivanova N."/>
            <person name="Mikhailova N."/>
            <person name="Sims D."/>
            <person name="Meincke L."/>
            <person name="Brettin T."/>
            <person name="Detter J.C."/>
            <person name="Han C."/>
            <person name="Larimer F."/>
            <person name="Land M."/>
            <person name="Hauser L."/>
            <person name="Markowitz V."/>
            <person name="Cheng J.F."/>
            <person name="Hugenholtz P."/>
            <person name="Woyke T."/>
            <person name="Wu D."/>
            <person name="Eisen J.A."/>
        </authorList>
    </citation>
    <scope>NUCLEOTIDE SEQUENCE [LARGE SCALE GENOMIC DNA]</scope>
    <source>
        <strain evidence="3">ATCC 33386 / NCTC 11300</strain>
    </source>
</reference>
<dbReference type="SUPFAM" id="SSF82649">
    <property type="entry name" value="SufE/NifU"/>
    <property type="match status" value="1"/>
</dbReference>
<dbReference type="GO" id="GO:0005506">
    <property type="term" value="F:iron ion binding"/>
    <property type="evidence" value="ECO:0007669"/>
    <property type="project" value="InterPro"/>
</dbReference>
<dbReference type="Proteomes" id="UP000000845">
    <property type="component" value="Chromosome"/>
</dbReference>
<dbReference type="STRING" id="526218.Sterm_0269"/>
<gene>
    <name evidence="2" type="ordered locus">Sterm_0269</name>
</gene>
<sequence length="148" mass="16735">MNLEKLYQQTILEYSSRKDLKREIESPTYIERGHNPNCGDDLTLEIKLNSDNIIEDAAFLGNGCAISSASTAMLIDLIKGKSIEEAKEKTDIFFKMMGQKEKLNSDEMKKLGDAVLMEYVANMPARIKCATLSWHSLKVIIDKNEESK</sequence>
<organism evidence="2 3">
    <name type="scientific">Sebaldella termitidis (strain ATCC 33386 / NCTC 11300)</name>
    <dbReference type="NCBI Taxonomy" id="526218"/>
    <lineage>
        <taxon>Bacteria</taxon>
        <taxon>Fusobacteriati</taxon>
        <taxon>Fusobacteriota</taxon>
        <taxon>Fusobacteriia</taxon>
        <taxon>Fusobacteriales</taxon>
        <taxon>Leptotrichiaceae</taxon>
        <taxon>Sebaldella</taxon>
    </lineage>
</organism>
<dbReference type="eggNOG" id="COG0822">
    <property type="taxonomic scope" value="Bacteria"/>
</dbReference>
<evidence type="ECO:0000313" key="2">
    <source>
        <dbReference type="EMBL" id="ACZ07154.1"/>
    </source>
</evidence>
<dbReference type="EMBL" id="CP001739">
    <property type="protein sequence ID" value="ACZ07154.1"/>
    <property type="molecule type" value="Genomic_DNA"/>
</dbReference>
<dbReference type="PANTHER" id="PTHR10093">
    <property type="entry name" value="IRON-SULFUR CLUSTER ASSEMBLY ENZYME NIFU HOMOLOG"/>
    <property type="match status" value="1"/>
</dbReference>
<dbReference type="GO" id="GO:0051536">
    <property type="term" value="F:iron-sulfur cluster binding"/>
    <property type="evidence" value="ECO:0007669"/>
    <property type="project" value="InterPro"/>
</dbReference>
<reference evidence="2 3" key="2">
    <citation type="journal article" date="2010" name="Stand. Genomic Sci.">
        <title>Complete genome sequence of Sebaldella termitidis type strain (NCTC 11300).</title>
        <authorList>
            <person name="Harmon-Smith M."/>
            <person name="Celia L."/>
            <person name="Chertkov O."/>
            <person name="Lapidus A."/>
            <person name="Copeland A."/>
            <person name="Glavina Del Rio T."/>
            <person name="Nolan M."/>
            <person name="Lucas S."/>
            <person name="Tice H."/>
            <person name="Cheng J.F."/>
            <person name="Han C."/>
            <person name="Detter J.C."/>
            <person name="Bruce D."/>
            <person name="Goodwin L."/>
            <person name="Pitluck S."/>
            <person name="Pati A."/>
            <person name="Liolios K."/>
            <person name="Ivanova N."/>
            <person name="Mavromatis K."/>
            <person name="Mikhailova N."/>
            <person name="Chen A."/>
            <person name="Palaniappan K."/>
            <person name="Land M."/>
            <person name="Hauser L."/>
            <person name="Chang Y.J."/>
            <person name="Jeffries C.D."/>
            <person name="Brettin T."/>
            <person name="Goker M."/>
            <person name="Beck B."/>
            <person name="Bristow J."/>
            <person name="Eisen J.A."/>
            <person name="Markowitz V."/>
            <person name="Hugenholtz P."/>
            <person name="Kyrpides N.C."/>
            <person name="Klenk H.P."/>
            <person name="Chen F."/>
        </authorList>
    </citation>
    <scope>NUCLEOTIDE SEQUENCE [LARGE SCALE GENOMIC DNA]</scope>
    <source>
        <strain evidence="3">ATCC 33386 / NCTC 11300</strain>
    </source>
</reference>
<evidence type="ECO:0000313" key="3">
    <source>
        <dbReference type="Proteomes" id="UP000000845"/>
    </source>
</evidence>
<dbReference type="Pfam" id="PF01592">
    <property type="entry name" value="NifU_N"/>
    <property type="match status" value="1"/>
</dbReference>
<dbReference type="AlphaFoldDB" id="D1AKY8"/>
<accession>D1AKY8</accession>
<dbReference type="RefSeq" id="WP_012859753.1">
    <property type="nucleotide sequence ID" value="NC_013517.1"/>
</dbReference>